<evidence type="ECO:0000313" key="2">
    <source>
        <dbReference type="Proteomes" id="UP000075635"/>
    </source>
</evidence>
<name>A0A150S045_SORCE</name>
<sequence length="61" mass="6358">MAARAAREVEDHRALLDAEPLLDEVGLAANHLPVDLVERAQEVVAEELLPPGALAAHGGLG</sequence>
<dbReference type="Proteomes" id="UP000075635">
    <property type="component" value="Unassembled WGS sequence"/>
</dbReference>
<reference evidence="1 2" key="1">
    <citation type="submission" date="2014-02" db="EMBL/GenBank/DDBJ databases">
        <title>The small core and large imbalanced accessory genome model reveals a collaborative survival strategy of Sorangium cellulosum strains in nature.</title>
        <authorList>
            <person name="Han K."/>
            <person name="Peng R."/>
            <person name="Blom J."/>
            <person name="Li Y.-Z."/>
        </authorList>
    </citation>
    <scope>NUCLEOTIDE SEQUENCE [LARGE SCALE GENOMIC DNA]</scope>
    <source>
        <strain evidence="1 2">So0011-07</strain>
    </source>
</reference>
<proteinExistence type="predicted"/>
<organism evidence="1 2">
    <name type="scientific">Sorangium cellulosum</name>
    <name type="common">Polyangium cellulosum</name>
    <dbReference type="NCBI Taxonomy" id="56"/>
    <lineage>
        <taxon>Bacteria</taxon>
        <taxon>Pseudomonadati</taxon>
        <taxon>Myxococcota</taxon>
        <taxon>Polyangia</taxon>
        <taxon>Polyangiales</taxon>
        <taxon>Polyangiaceae</taxon>
        <taxon>Sorangium</taxon>
    </lineage>
</organism>
<accession>A0A150S045</accession>
<protein>
    <submittedName>
        <fullName evidence="1">Uncharacterized protein</fullName>
    </submittedName>
</protein>
<gene>
    <name evidence="1" type="ORF">BE17_28700</name>
</gene>
<dbReference type="EMBL" id="JEMB01001615">
    <property type="protein sequence ID" value="KYF85817.1"/>
    <property type="molecule type" value="Genomic_DNA"/>
</dbReference>
<evidence type="ECO:0000313" key="1">
    <source>
        <dbReference type="EMBL" id="KYF85817.1"/>
    </source>
</evidence>
<dbReference type="AlphaFoldDB" id="A0A150S045"/>
<comment type="caution">
    <text evidence="1">The sequence shown here is derived from an EMBL/GenBank/DDBJ whole genome shotgun (WGS) entry which is preliminary data.</text>
</comment>